<dbReference type="OrthoDB" id="5492697at2"/>
<dbReference type="Proteomes" id="UP000316096">
    <property type="component" value="Unassembled WGS sequence"/>
</dbReference>
<keyword evidence="2" id="KW-1133">Transmembrane helix</keyword>
<dbReference type="RefSeq" id="WP_141954199.1">
    <property type="nucleotide sequence ID" value="NZ_VFOZ01000001.1"/>
</dbReference>
<evidence type="ECO:0000256" key="2">
    <source>
        <dbReference type="SAM" id="Phobius"/>
    </source>
</evidence>
<feature type="region of interest" description="Disordered" evidence="1">
    <location>
        <begin position="1"/>
        <end position="34"/>
    </location>
</feature>
<dbReference type="EMBL" id="VFOZ01000001">
    <property type="protein sequence ID" value="TQL95746.1"/>
    <property type="molecule type" value="Genomic_DNA"/>
</dbReference>
<feature type="transmembrane region" description="Helical" evidence="2">
    <location>
        <begin position="745"/>
        <end position="763"/>
    </location>
</feature>
<dbReference type="Gene3D" id="1.10.510.10">
    <property type="entry name" value="Transferase(Phosphotransferase) domain 1"/>
    <property type="match status" value="1"/>
</dbReference>
<organism evidence="4 5">
    <name type="scientific">Actinoallomurus bryophytorum</name>
    <dbReference type="NCBI Taxonomy" id="1490222"/>
    <lineage>
        <taxon>Bacteria</taxon>
        <taxon>Bacillati</taxon>
        <taxon>Actinomycetota</taxon>
        <taxon>Actinomycetes</taxon>
        <taxon>Streptosporangiales</taxon>
        <taxon>Thermomonosporaceae</taxon>
        <taxon>Actinoallomurus</taxon>
    </lineage>
</organism>
<dbReference type="PROSITE" id="PS50011">
    <property type="entry name" value="PROTEIN_KINASE_DOM"/>
    <property type="match status" value="1"/>
</dbReference>
<feature type="transmembrane region" description="Helical" evidence="2">
    <location>
        <begin position="719"/>
        <end position="739"/>
    </location>
</feature>
<dbReference type="GO" id="GO:0004674">
    <property type="term" value="F:protein serine/threonine kinase activity"/>
    <property type="evidence" value="ECO:0007669"/>
    <property type="project" value="InterPro"/>
</dbReference>
<dbReference type="InterPro" id="IPR011009">
    <property type="entry name" value="Kinase-like_dom_sf"/>
</dbReference>
<proteinExistence type="predicted"/>
<dbReference type="PANTHER" id="PTHR24348">
    <property type="entry name" value="SERINE/THREONINE-PROTEIN KINASE UNC-51-RELATED"/>
    <property type="match status" value="1"/>
</dbReference>
<feature type="transmembrane region" description="Helical" evidence="2">
    <location>
        <begin position="647"/>
        <end position="670"/>
    </location>
</feature>
<dbReference type="SMART" id="SM00220">
    <property type="entry name" value="S_TKc"/>
    <property type="match status" value="1"/>
</dbReference>
<keyword evidence="2" id="KW-0472">Membrane</keyword>
<reference evidence="4 5" key="1">
    <citation type="submission" date="2019-06" db="EMBL/GenBank/DDBJ databases">
        <title>Sequencing the genomes of 1000 actinobacteria strains.</title>
        <authorList>
            <person name="Klenk H.-P."/>
        </authorList>
    </citation>
    <scope>NUCLEOTIDE SEQUENCE [LARGE SCALE GENOMIC DNA]</scope>
    <source>
        <strain evidence="4 5">DSM 102200</strain>
    </source>
</reference>
<keyword evidence="4" id="KW-0808">Transferase</keyword>
<keyword evidence="4" id="KW-0418">Kinase</keyword>
<sequence>MADIERPSQTRRDEFGTRRDTGTDATRRDSGPAAPSLVRLPAELAERFDLLGELPTQGAESDLLHVRDAAGTELVVKLFRRGFTADREVWQKLPTLDSPHVVRILETGHAEGRDYEVIEYIPAGNLRVVGAQLPPALVAEVLAQLAAGLDRLHEAGIVHRDLKPENVLVRSTTPIRLAITDFGLSRVIEQSVVFASSSRTLAYAAPESLSGQVSPARDWWSLGIIVRELLTGRTPFAGMSETAVVDHLATRTIDCDDIPDLRMRMLCRGLLTRDPRRRWTGGEVERWLAGESPAVAEPEPPRTSAFATGVARGALGFGGHSYTDRGELARALVADWESAARYFFGTMFTPVGPSEAWQALREWLTGFDEDSEGRIRLIDQSLTGDRPPNVKLLHLLRWLDPTLEPHYLGLRVLPEDLPGLAGVIDDPRHPDRTTAARAVRELWEFHLLPEFAGFSGGEELPTVNDRWHGLASSWNRLANWLRSQLPRTANRLPDAGAPGLDEPPVILATLLALAGRPAETEDALRSAAAHAREGVREPVPWFGWLSDQTGDDPLRRLALVRAAPDAVLEIEGAARHRQETERRAAEGLRHWEEREKQRLAGRTTAMVRAVLWTLPLLVVWTGGGWLLGQLRNAAKNDSYGGVGAVGAPTTLLVTFAVAAWLVAVACEVFLASRQGTDYLPLGPWSWLAKGLGGAKRGFSSVTRTVSGTTRRRGPGGCGVLLVVALVPLIVLLVVVAVLISIAWLMWLAVMVAASIAHVVVTGVRMQRWRQERVRAKEHAMGGRQ</sequence>
<dbReference type="CDD" id="cd14014">
    <property type="entry name" value="STKc_PknB_like"/>
    <property type="match status" value="1"/>
</dbReference>
<dbReference type="InterPro" id="IPR000719">
    <property type="entry name" value="Prot_kinase_dom"/>
</dbReference>
<dbReference type="InterPro" id="IPR008271">
    <property type="entry name" value="Ser/Thr_kinase_AS"/>
</dbReference>
<gene>
    <name evidence="4" type="ORF">FB559_1254</name>
</gene>
<accession>A0A543CF65</accession>
<feature type="domain" description="Protein kinase" evidence="3">
    <location>
        <begin position="49"/>
        <end position="288"/>
    </location>
</feature>
<evidence type="ECO:0000256" key="1">
    <source>
        <dbReference type="SAM" id="MobiDB-lite"/>
    </source>
</evidence>
<evidence type="ECO:0000259" key="3">
    <source>
        <dbReference type="PROSITE" id="PS50011"/>
    </source>
</evidence>
<name>A0A543CF65_9ACTN</name>
<feature type="compositionally biased region" description="Basic and acidic residues" evidence="1">
    <location>
        <begin position="1"/>
        <end position="30"/>
    </location>
</feature>
<dbReference type="SUPFAM" id="SSF56112">
    <property type="entry name" value="Protein kinase-like (PK-like)"/>
    <property type="match status" value="1"/>
</dbReference>
<keyword evidence="5" id="KW-1185">Reference proteome</keyword>
<dbReference type="PROSITE" id="PS00108">
    <property type="entry name" value="PROTEIN_KINASE_ST"/>
    <property type="match status" value="1"/>
</dbReference>
<protein>
    <submittedName>
        <fullName evidence="4">Protein kinase-like protein</fullName>
    </submittedName>
</protein>
<comment type="caution">
    <text evidence="4">The sequence shown here is derived from an EMBL/GenBank/DDBJ whole genome shotgun (WGS) entry which is preliminary data.</text>
</comment>
<keyword evidence="2" id="KW-0812">Transmembrane</keyword>
<dbReference type="AlphaFoldDB" id="A0A543CF65"/>
<evidence type="ECO:0000313" key="4">
    <source>
        <dbReference type="EMBL" id="TQL95746.1"/>
    </source>
</evidence>
<dbReference type="Pfam" id="PF00069">
    <property type="entry name" value="Pkinase"/>
    <property type="match status" value="1"/>
</dbReference>
<feature type="transmembrane region" description="Helical" evidence="2">
    <location>
        <begin position="605"/>
        <end position="627"/>
    </location>
</feature>
<dbReference type="InterPro" id="IPR045269">
    <property type="entry name" value="Atg1-like"/>
</dbReference>
<dbReference type="GO" id="GO:0005524">
    <property type="term" value="F:ATP binding"/>
    <property type="evidence" value="ECO:0007669"/>
    <property type="project" value="InterPro"/>
</dbReference>
<evidence type="ECO:0000313" key="5">
    <source>
        <dbReference type="Proteomes" id="UP000316096"/>
    </source>
</evidence>
<dbReference type="GO" id="GO:0005737">
    <property type="term" value="C:cytoplasm"/>
    <property type="evidence" value="ECO:0007669"/>
    <property type="project" value="TreeGrafter"/>
</dbReference>